<organism evidence="1 2">
    <name type="scientific">Funneliformis geosporum</name>
    <dbReference type="NCBI Taxonomy" id="1117311"/>
    <lineage>
        <taxon>Eukaryota</taxon>
        <taxon>Fungi</taxon>
        <taxon>Fungi incertae sedis</taxon>
        <taxon>Mucoromycota</taxon>
        <taxon>Glomeromycotina</taxon>
        <taxon>Glomeromycetes</taxon>
        <taxon>Glomerales</taxon>
        <taxon>Glomeraceae</taxon>
        <taxon>Funneliformis</taxon>
    </lineage>
</organism>
<dbReference type="Proteomes" id="UP001153678">
    <property type="component" value="Unassembled WGS sequence"/>
</dbReference>
<accession>A0A9W4SCB1</accession>
<dbReference type="EMBL" id="CAMKVN010000116">
    <property type="protein sequence ID" value="CAI2163852.1"/>
    <property type="molecule type" value="Genomic_DNA"/>
</dbReference>
<evidence type="ECO:0000313" key="2">
    <source>
        <dbReference type="Proteomes" id="UP001153678"/>
    </source>
</evidence>
<comment type="caution">
    <text evidence="1">The sequence shown here is derived from an EMBL/GenBank/DDBJ whole genome shotgun (WGS) entry which is preliminary data.</text>
</comment>
<protein>
    <submittedName>
        <fullName evidence="1">4822_t:CDS:1</fullName>
    </submittedName>
</protein>
<name>A0A9W4SCB1_9GLOM</name>
<dbReference type="AlphaFoldDB" id="A0A9W4SCB1"/>
<reference evidence="1" key="1">
    <citation type="submission" date="2022-08" db="EMBL/GenBank/DDBJ databases">
        <authorList>
            <person name="Kallberg Y."/>
            <person name="Tangrot J."/>
            <person name="Rosling A."/>
        </authorList>
    </citation>
    <scope>NUCLEOTIDE SEQUENCE</scope>
    <source>
        <strain evidence="1">Wild A</strain>
    </source>
</reference>
<evidence type="ECO:0000313" key="1">
    <source>
        <dbReference type="EMBL" id="CAI2163852.1"/>
    </source>
</evidence>
<keyword evidence="2" id="KW-1185">Reference proteome</keyword>
<gene>
    <name evidence="1" type="ORF">FWILDA_LOCUS1276</name>
</gene>
<sequence>MSLKQTRPIARTVGIRPVRNGQRTRQNQVRRQRNQRNINELSHCRVHHNVPTNNQDTLNDIANLLPQVINDPLLNQFFNGGIGFTTDLIQGKLVSSAKCQFKEQFSNGSGRFKFPMSNSR</sequence>
<proteinExistence type="predicted"/>